<dbReference type="EMBL" id="JANBPY010001303">
    <property type="protein sequence ID" value="KAJ1960611.1"/>
    <property type="molecule type" value="Genomic_DNA"/>
</dbReference>
<gene>
    <name evidence="12" type="primary">EMP24</name>
    <name evidence="12" type="ORF">IWQ62_004163</name>
</gene>
<evidence type="ECO:0000313" key="12">
    <source>
        <dbReference type="EMBL" id="KAJ1960611.1"/>
    </source>
</evidence>
<dbReference type="Pfam" id="PF01105">
    <property type="entry name" value="EMP24_GP25L"/>
    <property type="match status" value="1"/>
</dbReference>
<comment type="subcellular location">
    <subcellularLocation>
        <location evidence="7">Endomembrane system</location>
        <topology evidence="7">Single-pass membrane protein</topology>
    </subcellularLocation>
    <subcellularLocation>
        <location evidence="1 8">Membrane</location>
        <topology evidence="1 8">Single-pass type I membrane protein</topology>
    </subcellularLocation>
</comment>
<protein>
    <submittedName>
        <fullName evidence="12">P24 complex component</fullName>
    </submittedName>
</protein>
<evidence type="ECO:0000259" key="11">
    <source>
        <dbReference type="PROSITE" id="PS50866"/>
    </source>
</evidence>
<keyword evidence="4 10" id="KW-0732">Signal</keyword>
<evidence type="ECO:0000256" key="3">
    <source>
        <dbReference type="ARBA" id="ARBA00022692"/>
    </source>
</evidence>
<evidence type="ECO:0000256" key="1">
    <source>
        <dbReference type="ARBA" id="ARBA00004479"/>
    </source>
</evidence>
<feature type="chain" id="PRO_5040865942" evidence="10">
    <location>
        <begin position="26"/>
        <end position="203"/>
    </location>
</feature>
<dbReference type="InterPro" id="IPR036598">
    <property type="entry name" value="GOLD_dom_sf"/>
</dbReference>
<dbReference type="OrthoDB" id="62956at2759"/>
<dbReference type="InterPro" id="IPR009038">
    <property type="entry name" value="GOLD_dom"/>
</dbReference>
<feature type="signal peptide" evidence="10">
    <location>
        <begin position="1"/>
        <end position="25"/>
    </location>
</feature>
<feature type="transmembrane region" description="Helical" evidence="9">
    <location>
        <begin position="173"/>
        <end position="193"/>
    </location>
</feature>
<dbReference type="GO" id="GO:0012505">
    <property type="term" value="C:endomembrane system"/>
    <property type="evidence" value="ECO:0007669"/>
    <property type="project" value="UniProtKB-SubCell"/>
</dbReference>
<dbReference type="SUPFAM" id="SSF101576">
    <property type="entry name" value="Supernatant protein factor (SPF), C-terminal domain"/>
    <property type="match status" value="1"/>
</dbReference>
<evidence type="ECO:0000256" key="7">
    <source>
        <dbReference type="ARBA" id="ARBA00037847"/>
    </source>
</evidence>
<comment type="similarity">
    <text evidence="2 8">Belongs to the EMP24/GP25L family.</text>
</comment>
<reference evidence="12" key="1">
    <citation type="submission" date="2022-07" db="EMBL/GenBank/DDBJ databases">
        <title>Phylogenomic reconstructions and comparative analyses of Kickxellomycotina fungi.</title>
        <authorList>
            <person name="Reynolds N.K."/>
            <person name="Stajich J.E."/>
            <person name="Barry K."/>
            <person name="Grigoriev I.V."/>
            <person name="Crous P."/>
            <person name="Smith M.E."/>
        </authorList>
    </citation>
    <scope>NUCLEOTIDE SEQUENCE</scope>
    <source>
        <strain evidence="12">RSA 1196</strain>
    </source>
</reference>
<dbReference type="InterPro" id="IPR015720">
    <property type="entry name" value="Emp24-like"/>
</dbReference>
<keyword evidence="13" id="KW-1185">Reference proteome</keyword>
<evidence type="ECO:0000256" key="9">
    <source>
        <dbReference type="SAM" id="Phobius"/>
    </source>
</evidence>
<keyword evidence="6 9" id="KW-0472">Membrane</keyword>
<name>A0A9W8AM52_9FUNG</name>
<comment type="caution">
    <text evidence="12">The sequence shown here is derived from an EMBL/GenBank/DDBJ whole genome shotgun (WGS) entry which is preliminary data.</text>
</comment>
<evidence type="ECO:0000313" key="13">
    <source>
        <dbReference type="Proteomes" id="UP001150925"/>
    </source>
</evidence>
<dbReference type="PROSITE" id="PS50866">
    <property type="entry name" value="GOLD"/>
    <property type="match status" value="1"/>
</dbReference>
<dbReference type="Proteomes" id="UP001150925">
    <property type="component" value="Unassembled WGS sequence"/>
</dbReference>
<evidence type="ECO:0000256" key="10">
    <source>
        <dbReference type="SAM" id="SignalP"/>
    </source>
</evidence>
<evidence type="ECO:0000256" key="2">
    <source>
        <dbReference type="ARBA" id="ARBA00007104"/>
    </source>
</evidence>
<keyword evidence="5 9" id="KW-1133">Transmembrane helix</keyword>
<sequence length="203" mass="23438">MLGSPSLVTKWMLVLLACLFQWTQGYTVKLRTYQSDCYNENIKAEGYYSVSYEVANNENIDFMVTGPDGRAVHSILTQGSGFYDFPNNKNPGRYLYCFMNPANSPTEKTVHFHVHGFDPDDLLPIEEKASPLEKEVIHLAQSVERILDHQDYMIVREGEHRNTAESTNSRVKWWSAIQILLVCGVCAWQIWYLKSFFEVKRVV</sequence>
<organism evidence="12 13">
    <name type="scientific">Dispira parvispora</name>
    <dbReference type="NCBI Taxonomy" id="1520584"/>
    <lineage>
        <taxon>Eukaryota</taxon>
        <taxon>Fungi</taxon>
        <taxon>Fungi incertae sedis</taxon>
        <taxon>Zoopagomycota</taxon>
        <taxon>Kickxellomycotina</taxon>
        <taxon>Dimargaritomycetes</taxon>
        <taxon>Dimargaritales</taxon>
        <taxon>Dimargaritaceae</taxon>
        <taxon>Dispira</taxon>
    </lineage>
</organism>
<dbReference type="PANTHER" id="PTHR22811">
    <property type="entry name" value="TRANSMEMBRANE EMP24 DOMAIN-CONTAINING PROTEIN"/>
    <property type="match status" value="1"/>
</dbReference>
<feature type="domain" description="GOLD" evidence="11">
    <location>
        <begin position="35"/>
        <end position="116"/>
    </location>
</feature>
<keyword evidence="3 8" id="KW-0812">Transmembrane</keyword>
<evidence type="ECO:0000256" key="5">
    <source>
        <dbReference type="ARBA" id="ARBA00022989"/>
    </source>
</evidence>
<dbReference type="AlphaFoldDB" id="A0A9W8AM52"/>
<evidence type="ECO:0000256" key="6">
    <source>
        <dbReference type="ARBA" id="ARBA00023136"/>
    </source>
</evidence>
<accession>A0A9W8AM52</accession>
<dbReference type="GO" id="GO:0016020">
    <property type="term" value="C:membrane"/>
    <property type="evidence" value="ECO:0007669"/>
    <property type="project" value="UniProtKB-SubCell"/>
</dbReference>
<proteinExistence type="inferred from homology"/>
<dbReference type="SMART" id="SM01190">
    <property type="entry name" value="EMP24_GP25L"/>
    <property type="match status" value="1"/>
</dbReference>
<evidence type="ECO:0000256" key="4">
    <source>
        <dbReference type="ARBA" id="ARBA00022729"/>
    </source>
</evidence>
<evidence type="ECO:0000256" key="8">
    <source>
        <dbReference type="RuleBase" id="RU003827"/>
    </source>
</evidence>